<comment type="subcellular location">
    <subcellularLocation>
        <location evidence="1 5">Membrane</location>
        <topology evidence="1 5">Multi-pass membrane protein</topology>
    </subcellularLocation>
</comment>
<dbReference type="Proteomes" id="UP001061958">
    <property type="component" value="Unassembled WGS sequence"/>
</dbReference>
<keyword evidence="4 5" id="KW-0472">Membrane</keyword>
<dbReference type="GO" id="GO:0016020">
    <property type="term" value="C:membrane"/>
    <property type="evidence" value="ECO:0007669"/>
    <property type="project" value="UniProtKB-SubCell"/>
</dbReference>
<reference evidence="6" key="1">
    <citation type="journal article" date="2022" name="Proc. Natl. Acad. Sci. U.S.A.">
        <title>Life cycle and functional genomics of the unicellular red alga Galdieria for elucidating algal and plant evolution and industrial use.</title>
        <authorList>
            <person name="Hirooka S."/>
            <person name="Itabashi T."/>
            <person name="Ichinose T.M."/>
            <person name="Onuma R."/>
            <person name="Fujiwara T."/>
            <person name="Yamashita S."/>
            <person name="Jong L.W."/>
            <person name="Tomita R."/>
            <person name="Iwane A.H."/>
            <person name="Miyagishima S.Y."/>
        </authorList>
    </citation>
    <scope>NUCLEOTIDE SEQUENCE</scope>
    <source>
        <strain evidence="6">NBRC 102759</strain>
    </source>
</reference>
<keyword evidence="3 5" id="KW-1133">Transmembrane helix</keyword>
<dbReference type="PANTHER" id="PTHR19317:SF0">
    <property type="entry name" value="PRENYLATED RAB ACCEPTOR PROTEIN 1"/>
    <property type="match status" value="1"/>
</dbReference>
<evidence type="ECO:0000256" key="4">
    <source>
        <dbReference type="ARBA" id="ARBA00023136"/>
    </source>
</evidence>
<organism evidence="6 7">
    <name type="scientific">Galdieria partita</name>
    <dbReference type="NCBI Taxonomy" id="83374"/>
    <lineage>
        <taxon>Eukaryota</taxon>
        <taxon>Rhodophyta</taxon>
        <taxon>Bangiophyceae</taxon>
        <taxon>Galdieriales</taxon>
        <taxon>Galdieriaceae</taxon>
        <taxon>Galdieria</taxon>
    </lineage>
</organism>
<proteinExistence type="inferred from homology"/>
<comment type="similarity">
    <text evidence="5">Belongs to the PRA1 family.</text>
</comment>
<evidence type="ECO:0000256" key="2">
    <source>
        <dbReference type="ARBA" id="ARBA00022692"/>
    </source>
</evidence>
<dbReference type="AlphaFoldDB" id="A0A9C7USD6"/>
<keyword evidence="2 5" id="KW-0812">Transmembrane</keyword>
<accession>A0A9C7USD6</accession>
<evidence type="ECO:0000313" key="6">
    <source>
        <dbReference type="EMBL" id="GJQ13537.1"/>
    </source>
</evidence>
<dbReference type="InterPro" id="IPR004895">
    <property type="entry name" value="Prenylated_rab_accept_PRA1"/>
</dbReference>
<feature type="transmembrane region" description="Helical" evidence="5">
    <location>
        <begin position="138"/>
        <end position="155"/>
    </location>
</feature>
<evidence type="ECO:0000313" key="7">
    <source>
        <dbReference type="Proteomes" id="UP001061958"/>
    </source>
</evidence>
<dbReference type="Pfam" id="PF03208">
    <property type="entry name" value="PRA1"/>
    <property type="match status" value="1"/>
</dbReference>
<keyword evidence="7" id="KW-1185">Reference proteome</keyword>
<reference evidence="6" key="2">
    <citation type="submission" date="2022-01" db="EMBL/GenBank/DDBJ databases">
        <authorList>
            <person name="Hirooka S."/>
            <person name="Miyagishima S.Y."/>
        </authorList>
    </citation>
    <scope>NUCLEOTIDE SEQUENCE</scope>
    <source>
        <strain evidence="6">NBRC 102759</strain>
    </source>
</reference>
<feature type="transmembrane region" description="Helical" evidence="5">
    <location>
        <begin position="114"/>
        <end position="132"/>
    </location>
</feature>
<dbReference type="GO" id="GO:0005794">
    <property type="term" value="C:Golgi apparatus"/>
    <property type="evidence" value="ECO:0007669"/>
    <property type="project" value="TreeGrafter"/>
</dbReference>
<name>A0A9C7USD6_9RHOD</name>
<evidence type="ECO:0000256" key="5">
    <source>
        <dbReference type="RuleBase" id="RU363107"/>
    </source>
</evidence>
<dbReference type="PANTHER" id="PTHR19317">
    <property type="entry name" value="PRENYLATED RAB ACCEPTOR 1-RELATED"/>
    <property type="match status" value="1"/>
</dbReference>
<gene>
    <name evidence="6" type="ORF">GpartN1_g5328.t1</name>
</gene>
<comment type="caution">
    <text evidence="6">The sequence shown here is derived from an EMBL/GenBank/DDBJ whole genome shotgun (WGS) entry which is preliminary data.</text>
</comment>
<sequence>MSLFTRIRFYVGEYYDALAQYDFHQPPKPWSEFFQKFSFPKPSSLLRRLAINAEYFSPNYLRVFLLIIILYAVMHPGTLLVLLLLLGLWYVAVWNNRRAWSLSSIGYPQRKISARLRFFFLSGFTLVVIGWSSLFLSLFIYLGATCLFILLHASFRNVTFRAKWNELRLQVMDAW</sequence>
<evidence type="ECO:0000256" key="3">
    <source>
        <dbReference type="ARBA" id="ARBA00022989"/>
    </source>
</evidence>
<evidence type="ECO:0000256" key="1">
    <source>
        <dbReference type="ARBA" id="ARBA00004141"/>
    </source>
</evidence>
<protein>
    <recommendedName>
        <fullName evidence="5">PRA1 family protein</fullName>
    </recommendedName>
</protein>
<dbReference type="EMBL" id="BQMJ01000044">
    <property type="protein sequence ID" value="GJQ13537.1"/>
    <property type="molecule type" value="Genomic_DNA"/>
</dbReference>
<feature type="transmembrane region" description="Helical" evidence="5">
    <location>
        <begin position="63"/>
        <end position="93"/>
    </location>
</feature>